<proteinExistence type="predicted"/>
<keyword evidence="2" id="KW-1185">Reference proteome</keyword>
<protein>
    <submittedName>
        <fullName evidence="1">Uncharacterized protein</fullName>
    </submittedName>
</protein>
<dbReference type="InParanoid" id="A0A1I4GHI3"/>
<name>A0A1I4GHI3_9ACTN</name>
<reference evidence="1 2" key="1">
    <citation type="submission" date="2016-10" db="EMBL/GenBank/DDBJ databases">
        <authorList>
            <person name="de Groot N.N."/>
        </authorList>
    </citation>
    <scope>NUCLEOTIDE SEQUENCE [LARGE SCALE GENOMIC DNA]</scope>
    <source>
        <strain evidence="1 2">DSM 45317</strain>
    </source>
</reference>
<gene>
    <name evidence="1" type="ORF">SAMN04488085_1094</name>
</gene>
<accession>A0A1I4GHI3</accession>
<evidence type="ECO:0000313" key="1">
    <source>
        <dbReference type="EMBL" id="SFL29329.1"/>
    </source>
</evidence>
<dbReference type="EMBL" id="FOSW01000009">
    <property type="protein sequence ID" value="SFL29329.1"/>
    <property type="molecule type" value="Genomic_DNA"/>
</dbReference>
<organism evidence="1 2">
    <name type="scientific">Geodermatophilus ruber</name>
    <dbReference type="NCBI Taxonomy" id="504800"/>
    <lineage>
        <taxon>Bacteria</taxon>
        <taxon>Bacillati</taxon>
        <taxon>Actinomycetota</taxon>
        <taxon>Actinomycetes</taxon>
        <taxon>Geodermatophilales</taxon>
        <taxon>Geodermatophilaceae</taxon>
        <taxon>Geodermatophilus</taxon>
    </lineage>
</organism>
<evidence type="ECO:0000313" key="2">
    <source>
        <dbReference type="Proteomes" id="UP000199152"/>
    </source>
</evidence>
<dbReference type="RefSeq" id="WP_177212801.1">
    <property type="nucleotide sequence ID" value="NZ_FOSW01000009.1"/>
</dbReference>
<dbReference type="AlphaFoldDB" id="A0A1I4GHI3"/>
<sequence length="56" mass="5944">MLLFSGAVPGVTEHPGPWVVLRGDDWPMSTGVARRLAAALLNAVDRLEATDTGQAR</sequence>
<dbReference type="Proteomes" id="UP000199152">
    <property type="component" value="Unassembled WGS sequence"/>
</dbReference>